<dbReference type="Gene3D" id="1.10.443.10">
    <property type="entry name" value="Intergrase catalytic core"/>
    <property type="match status" value="1"/>
</dbReference>
<dbReference type="PANTHER" id="PTHR30629:SF2">
    <property type="entry name" value="PROPHAGE INTEGRASE INTS-RELATED"/>
    <property type="match status" value="1"/>
</dbReference>
<keyword evidence="3" id="KW-0238">DNA-binding</keyword>
<evidence type="ECO:0000256" key="3">
    <source>
        <dbReference type="ARBA" id="ARBA00023125"/>
    </source>
</evidence>
<reference evidence="6 7" key="1">
    <citation type="submission" date="2020-08" db="EMBL/GenBank/DDBJ databases">
        <title>Genomic Encyclopedia of Type Strains, Phase III (KMG-III): the genomes of soil and plant-associated and newly described type strains.</title>
        <authorList>
            <person name="Whitman W."/>
        </authorList>
    </citation>
    <scope>NUCLEOTIDE SEQUENCE [LARGE SCALE GENOMIC DNA]</scope>
    <source>
        <strain evidence="6 7">CECT 5995</strain>
    </source>
</reference>
<feature type="domain" description="Tyr recombinase" evidence="5">
    <location>
        <begin position="202"/>
        <end position="379"/>
    </location>
</feature>
<dbReference type="CDD" id="cd00801">
    <property type="entry name" value="INT_P4_C"/>
    <property type="match status" value="1"/>
</dbReference>
<keyword evidence="2" id="KW-0229">DNA integration</keyword>
<dbReference type="Proteomes" id="UP000525987">
    <property type="component" value="Unassembled WGS sequence"/>
</dbReference>
<evidence type="ECO:0000313" key="7">
    <source>
        <dbReference type="Proteomes" id="UP000525987"/>
    </source>
</evidence>
<evidence type="ECO:0000313" key="6">
    <source>
        <dbReference type="EMBL" id="MBB3142768.1"/>
    </source>
</evidence>
<keyword evidence="4" id="KW-0233">DNA recombination</keyword>
<comment type="caution">
    <text evidence="6">The sequence shown here is derived from an EMBL/GenBank/DDBJ whole genome shotgun (WGS) entry which is preliminary data.</text>
</comment>
<comment type="similarity">
    <text evidence="1">Belongs to the 'phage' integrase family.</text>
</comment>
<dbReference type="PANTHER" id="PTHR30629">
    <property type="entry name" value="PROPHAGE INTEGRASE"/>
    <property type="match status" value="1"/>
</dbReference>
<accession>A0A7W5C2W9</accession>
<protein>
    <submittedName>
        <fullName evidence="6">Integrase</fullName>
    </submittedName>
</protein>
<dbReference type="AlphaFoldDB" id="A0A7W5C2W9"/>
<evidence type="ECO:0000256" key="4">
    <source>
        <dbReference type="ARBA" id="ARBA00023172"/>
    </source>
</evidence>
<proteinExistence type="inferred from homology"/>
<dbReference type="Gene3D" id="1.10.150.130">
    <property type="match status" value="1"/>
</dbReference>
<name>A0A7W5C2W9_9GAMM</name>
<dbReference type="RefSeq" id="WP_183389131.1">
    <property type="nucleotide sequence ID" value="NZ_JACHXM010000027.1"/>
</dbReference>
<dbReference type="InterPro" id="IPR050808">
    <property type="entry name" value="Phage_Integrase"/>
</dbReference>
<dbReference type="SUPFAM" id="SSF56349">
    <property type="entry name" value="DNA breaking-rejoining enzymes"/>
    <property type="match status" value="1"/>
</dbReference>
<dbReference type="InterPro" id="IPR025166">
    <property type="entry name" value="Integrase_DNA_bind_dom"/>
</dbReference>
<dbReference type="Pfam" id="PF13356">
    <property type="entry name" value="Arm-DNA-bind_3"/>
    <property type="match status" value="1"/>
</dbReference>
<dbReference type="InterPro" id="IPR011010">
    <property type="entry name" value="DNA_brk_join_enz"/>
</dbReference>
<dbReference type="Pfam" id="PF22022">
    <property type="entry name" value="Phage_int_M"/>
    <property type="match status" value="1"/>
</dbReference>
<dbReference type="GO" id="GO:0006310">
    <property type="term" value="P:DNA recombination"/>
    <property type="evidence" value="ECO:0007669"/>
    <property type="project" value="UniProtKB-KW"/>
</dbReference>
<dbReference type="Pfam" id="PF00589">
    <property type="entry name" value="Phage_integrase"/>
    <property type="match status" value="1"/>
</dbReference>
<dbReference type="GO" id="GO:0015074">
    <property type="term" value="P:DNA integration"/>
    <property type="evidence" value="ECO:0007669"/>
    <property type="project" value="UniProtKB-KW"/>
</dbReference>
<gene>
    <name evidence="6" type="ORF">FHR96_003670</name>
</gene>
<dbReference type="PROSITE" id="PS51898">
    <property type="entry name" value="TYR_RECOMBINASE"/>
    <property type="match status" value="1"/>
</dbReference>
<dbReference type="InterPro" id="IPR013762">
    <property type="entry name" value="Integrase-like_cat_sf"/>
</dbReference>
<dbReference type="Gene3D" id="3.30.160.390">
    <property type="entry name" value="Integrase, DNA-binding domain"/>
    <property type="match status" value="1"/>
</dbReference>
<dbReference type="InterPro" id="IPR010998">
    <property type="entry name" value="Integrase_recombinase_N"/>
</dbReference>
<evidence type="ECO:0000259" key="5">
    <source>
        <dbReference type="PROSITE" id="PS51898"/>
    </source>
</evidence>
<dbReference type="GO" id="GO:0003677">
    <property type="term" value="F:DNA binding"/>
    <property type="evidence" value="ECO:0007669"/>
    <property type="project" value="UniProtKB-KW"/>
</dbReference>
<organism evidence="6 7">
    <name type="scientific">Halomonas organivorans</name>
    <dbReference type="NCBI Taxonomy" id="257772"/>
    <lineage>
        <taxon>Bacteria</taxon>
        <taxon>Pseudomonadati</taxon>
        <taxon>Pseudomonadota</taxon>
        <taxon>Gammaproteobacteria</taxon>
        <taxon>Oceanospirillales</taxon>
        <taxon>Halomonadaceae</taxon>
        <taxon>Halomonas</taxon>
    </lineage>
</organism>
<dbReference type="EMBL" id="JACHXM010000027">
    <property type="protein sequence ID" value="MBB3142768.1"/>
    <property type="molecule type" value="Genomic_DNA"/>
</dbReference>
<sequence length="404" mass="46183">MAISDTKARKAKAGEKPYRITDAEGLYLDVRPSGKKIWRVRYFMHGRETLFTAGHYPTVGLSEAREIRDWVKATAARGGDPLEEYREQQAAKQAAAEDSFASIALEWHGKQAGHWTTYYANQVKKGIEGEMIPAFGHKHISKVTAADVLKLMRDIEERGAPSVAILVRQWVGAIYQYAASTLRAEHDPSAPLRRAVTRPPTRHAKALTPEQLRDLTLSIPDKGGYRLTQIAMEVLMRTMLRTGEMRQGRWEEIHWMRAEWHVPADKMKRRRPHVVPLPRQVVALLQELHEYSGNGKLMFPGLRDRREPMSKTTINDRLRRMGWRGLFTGHGFRATASTLLNQHGWRGDVIERQLAHTPGDKVRASYNHADYLGERRQMLQWWSDYIDALTLEQDAPPVPGRMSS</sequence>
<dbReference type="InterPro" id="IPR002104">
    <property type="entry name" value="Integrase_catalytic"/>
</dbReference>
<evidence type="ECO:0000256" key="1">
    <source>
        <dbReference type="ARBA" id="ARBA00008857"/>
    </source>
</evidence>
<evidence type="ECO:0000256" key="2">
    <source>
        <dbReference type="ARBA" id="ARBA00022908"/>
    </source>
</evidence>
<dbReference type="InterPro" id="IPR053876">
    <property type="entry name" value="Phage_int_M"/>
</dbReference>
<dbReference type="InterPro" id="IPR038488">
    <property type="entry name" value="Integrase_DNA-bd_sf"/>
</dbReference>
<keyword evidence="7" id="KW-1185">Reference proteome</keyword>